<keyword evidence="1" id="KW-1133">Transmembrane helix</keyword>
<dbReference type="KEGG" id="hxa:Halxa_0305"/>
<gene>
    <name evidence="2" type="ordered locus">Halxa_0305</name>
</gene>
<keyword evidence="1" id="KW-0812">Transmembrane</keyword>
<dbReference type="Proteomes" id="UP000006794">
    <property type="component" value="Plasmid pHALXA03"/>
</dbReference>
<keyword evidence="2" id="KW-0614">Plasmid</keyword>
<organism evidence="2 3">
    <name type="scientific">Halopiger xanaduensis (strain DSM 18323 / JCM 14033 / SH-6)</name>
    <dbReference type="NCBI Taxonomy" id="797210"/>
    <lineage>
        <taxon>Archaea</taxon>
        <taxon>Methanobacteriati</taxon>
        <taxon>Methanobacteriota</taxon>
        <taxon>Stenosarchaea group</taxon>
        <taxon>Halobacteria</taxon>
        <taxon>Halobacteriales</taxon>
        <taxon>Natrialbaceae</taxon>
        <taxon>Halopiger</taxon>
    </lineage>
</organism>
<accession>F8DEV4</accession>
<name>F8DEV4_HALXS</name>
<keyword evidence="1" id="KW-0472">Membrane</keyword>
<dbReference type="EMBL" id="CP002842">
    <property type="protein sequence ID" value="AEH39544.1"/>
    <property type="molecule type" value="Genomic_DNA"/>
</dbReference>
<evidence type="ECO:0000313" key="2">
    <source>
        <dbReference type="EMBL" id="AEH39544.1"/>
    </source>
</evidence>
<dbReference type="GeneID" id="10795658"/>
<dbReference type="OrthoDB" id="145878at2157"/>
<geneLocation type="plasmid" evidence="2 3">
    <name>pHALXA03</name>
</geneLocation>
<evidence type="ECO:0000256" key="1">
    <source>
        <dbReference type="SAM" id="Phobius"/>
    </source>
</evidence>
<protein>
    <submittedName>
        <fullName evidence="2">Uncharacterized protein</fullName>
    </submittedName>
</protein>
<sequence length="1115" mass="120933">MTDKSNSRATHSRWSRLTSAIPTRQLLAIGLAVLMVTSIMAGPAAAALGSSSSTAGQTDAQPTLTDTQLSLQTAEENVSYDDDFEDGDYTGWVSDEDGPRIDTDSFYGNYSINLTTDDFSGSGYRTLSWEDGPTFDTHDNFEISGTVKVNDGTNGDYRFGIENPEVEDEHGAVLVYDGEHDFFYLDDRSGSTPDDASQAGYETTDHGAGKWVNWRLQFDGGVASAKVWDAGTSQPDDWQIQNEFPQFEGKFMMTPGSGSENREMWLDQIDAGGNAISGQVVDQSGEPVSNATVGGMGVNYESINDSIDDKQAEAEELLSEAQDIEVPDEWQSFKDTYGTDGMLDSESFTSNVSGVYPLVHQSNDWGEGSTDYLQEEVDDPRISLESDREVVISLWDLTEQNAVVPEGPVDGSQPGKVTEGTVVLEQYGPGQGVVDTETIETQHEYTVSRPGPLPDGEFHAIKRDLSPGIYRVYPEGSPEKGYPFEVGGAEDQWSALETELRNEAGELTDRAKQLQQNVETGLFERRTTTTNETGHFTLRMQHGVQKATIQAYRADGTLLTSMTGPSFSDLRDLADGDYNGTFHVGPPVTHDVPQEDVTLETFRSDELPYQGINSLNQFRDWIQNQQLNETIDDLQSEYDQRFDEMERSALERVYDQHRTLVETVPGAEDRYLERSDYDSIQDADDLSNDELPTETNHMQVALAGIGEVETPELGENPIEIGDGGLNAEYPIPSGIDQDTLQPEIHWTNGSSTVIDDQYWSIDSGGMTGQDTLVIEDYPIDSDDPAAFDLRIMGAGEDGLLDDRLSATNPSFSGTIPDVSAIDVTTMSPGPSERVSMTFRPSDESNFGGVESVEVIGPDGQQVATDVSSDEASFKTDGEGKHFVRATVTDSTGGQFVHSFSLRALDQGRSDPPTIRAETATGDQIFAVVGEGLEDGRIQRTDANSLDVDAVVPGGEIPGSVHVKPQAAMDSPETNLDVRVLEGADEATVSSNIETVIHLDSLSTDARVWRGEPSWIGQPLGWDGGTRYGEVMERGGEDSDKVVIRTYTTGDGSAQITIDARDGFAGMWDSARHGVASTIPRPSLPFGLGMAAPAGGVTVGGVLGTVVIARRRRGAA</sequence>
<feature type="transmembrane region" description="Helical" evidence="1">
    <location>
        <begin position="1085"/>
        <end position="1108"/>
    </location>
</feature>
<dbReference type="HOGENOM" id="CLU_281142_0_0_2"/>
<dbReference type="AlphaFoldDB" id="F8DEV4"/>
<dbReference type="RefSeq" id="WP_013876082.1">
    <property type="nucleotide sequence ID" value="NC_015659.1"/>
</dbReference>
<keyword evidence="3" id="KW-1185">Reference proteome</keyword>
<proteinExistence type="predicted"/>
<reference evidence="3" key="1">
    <citation type="journal article" date="2012" name="Stand. Genomic Sci.">
        <title>Complete genome sequence of Halopiger xanaduensis type strain (SH-6(T)).</title>
        <authorList>
            <person name="Anderson I."/>
            <person name="Tindall B.J."/>
            <person name="Rohde M."/>
            <person name="Lucas S."/>
            <person name="Han J."/>
            <person name="Lapidus A."/>
            <person name="Cheng J.F."/>
            <person name="Goodwin L."/>
            <person name="Pitluck S."/>
            <person name="Peters L."/>
            <person name="Pati A."/>
            <person name="Mikhailova N."/>
            <person name="Pagani I."/>
            <person name="Teshima H."/>
            <person name="Han C."/>
            <person name="Tapia R."/>
            <person name="Land M."/>
            <person name="Woyke T."/>
            <person name="Klenk H.P."/>
            <person name="Kyrpides N."/>
            <person name="Ivanova N."/>
        </authorList>
    </citation>
    <scope>NUCLEOTIDE SEQUENCE [LARGE SCALE GENOMIC DNA]</scope>
    <source>
        <strain evidence="3">DSM 18323 / JCM 14033 / SH-6</strain>
        <plasmid evidence="3">Plasmid pHALXA03</plasmid>
    </source>
</reference>
<evidence type="ECO:0000313" key="3">
    <source>
        <dbReference type="Proteomes" id="UP000006794"/>
    </source>
</evidence>